<feature type="compositionally biased region" description="Basic and acidic residues" evidence="2">
    <location>
        <begin position="290"/>
        <end position="299"/>
    </location>
</feature>
<gene>
    <name evidence="4" type="ORF">AaeL_AAEL011985</name>
</gene>
<dbReference type="Pfam" id="PF01585">
    <property type="entry name" value="G-patch"/>
    <property type="match status" value="1"/>
</dbReference>
<dbReference type="PANTHER" id="PTHR23149:SF9">
    <property type="entry name" value="G PATCH DOMAIN-CONTAINING PROTEIN 4"/>
    <property type="match status" value="1"/>
</dbReference>
<dbReference type="OMA" id="ILGKYGW"/>
<evidence type="ECO:0000313" key="4">
    <source>
        <dbReference type="EMBL" id="EAT35890.1"/>
    </source>
</evidence>
<feature type="compositionally biased region" description="Basic and acidic residues" evidence="2">
    <location>
        <begin position="210"/>
        <end position="221"/>
    </location>
</feature>
<feature type="region of interest" description="Disordered" evidence="2">
    <location>
        <begin position="198"/>
        <end position="384"/>
    </location>
</feature>
<feature type="compositionally biased region" description="Acidic residues" evidence="2">
    <location>
        <begin position="319"/>
        <end position="329"/>
    </location>
</feature>
<dbReference type="SMART" id="SM00443">
    <property type="entry name" value="G_patch"/>
    <property type="match status" value="1"/>
</dbReference>
<feature type="domain" description="G-patch" evidence="3">
    <location>
        <begin position="1"/>
        <end position="46"/>
    </location>
</feature>
<name>A0A1S4FUS8_AEDAE</name>
<reference evidence="4" key="3">
    <citation type="submission" date="2012-09" db="EMBL/GenBank/DDBJ databases">
        <authorList>
            <consortium name="VectorBase"/>
        </authorList>
    </citation>
    <scope>NUCLEOTIDE SEQUENCE</scope>
    <source>
        <strain evidence="4">Liverpool</strain>
    </source>
</reference>
<evidence type="ECO:0000256" key="2">
    <source>
        <dbReference type="SAM" id="MobiDB-lite"/>
    </source>
</evidence>
<organism evidence="4 5">
    <name type="scientific">Aedes aegypti</name>
    <name type="common">Yellowfever mosquito</name>
    <name type="synonym">Culex aegypti</name>
    <dbReference type="NCBI Taxonomy" id="7159"/>
    <lineage>
        <taxon>Eukaryota</taxon>
        <taxon>Metazoa</taxon>
        <taxon>Ecdysozoa</taxon>
        <taxon>Arthropoda</taxon>
        <taxon>Hexapoda</taxon>
        <taxon>Insecta</taxon>
        <taxon>Pterygota</taxon>
        <taxon>Neoptera</taxon>
        <taxon>Endopterygota</taxon>
        <taxon>Diptera</taxon>
        <taxon>Nematocera</taxon>
        <taxon>Culicoidea</taxon>
        <taxon>Culicidae</taxon>
        <taxon>Culicinae</taxon>
        <taxon>Aedini</taxon>
        <taxon>Aedes</taxon>
        <taxon>Stegomyia</taxon>
    </lineage>
</organism>
<evidence type="ECO:0000256" key="1">
    <source>
        <dbReference type="ARBA" id="ARBA00040365"/>
    </source>
</evidence>
<accession>A0A1S4FUS8</accession>
<dbReference type="AlphaFoldDB" id="A0A1S4FUS8"/>
<dbReference type="HOGENOM" id="CLU_593483_0_0_1"/>
<dbReference type="OrthoDB" id="10019757at2759"/>
<dbReference type="InterPro" id="IPR000467">
    <property type="entry name" value="G_patch_dom"/>
</dbReference>
<reference evidence="4" key="2">
    <citation type="journal article" date="2007" name="Science">
        <title>Genome sequence of Aedes aegypti, a major arbovirus vector.</title>
        <authorList>
            <person name="Nene V."/>
            <person name="Wortman J.R."/>
            <person name="Lawson D."/>
            <person name="Haas B."/>
            <person name="Kodira C."/>
            <person name="Tu Z.J."/>
            <person name="Loftus B."/>
            <person name="Xi Z."/>
            <person name="Megy K."/>
            <person name="Grabherr M."/>
            <person name="Ren Q."/>
            <person name="Zdobnov E.M."/>
            <person name="Lobo N.F."/>
            <person name="Campbell K.S."/>
            <person name="Brown S.E."/>
            <person name="Bonaldo M.F."/>
            <person name="Zhu J."/>
            <person name="Sinkins S.P."/>
            <person name="Hogenkamp D.G."/>
            <person name="Amedeo P."/>
            <person name="Arensburger P."/>
            <person name="Atkinson P.W."/>
            <person name="Bidwell S."/>
            <person name="Biedler J."/>
            <person name="Birney E."/>
            <person name="Bruggner R.V."/>
            <person name="Costas J."/>
            <person name="Coy M.R."/>
            <person name="Crabtree J."/>
            <person name="Crawford M."/>
            <person name="Debruyn B."/>
            <person name="Decaprio D."/>
            <person name="Eiglmeier K."/>
            <person name="Eisenstadt E."/>
            <person name="El-Dorry H."/>
            <person name="Gelbart W.M."/>
            <person name="Gomes S.L."/>
            <person name="Hammond M."/>
            <person name="Hannick L.I."/>
            <person name="Hogan J.R."/>
            <person name="Holmes M.H."/>
            <person name="Jaffe D."/>
            <person name="Johnston J.S."/>
            <person name="Kennedy R.C."/>
            <person name="Koo H."/>
            <person name="Kravitz S."/>
            <person name="Kriventseva E.V."/>
            <person name="Kulp D."/>
            <person name="Labutti K."/>
            <person name="Lee E."/>
            <person name="Li S."/>
            <person name="Lovin D.D."/>
            <person name="Mao C."/>
            <person name="Mauceli E."/>
            <person name="Menck C.F."/>
            <person name="Miller J.R."/>
            <person name="Montgomery P."/>
            <person name="Mori A."/>
            <person name="Nascimento A.L."/>
            <person name="Naveira H.F."/>
            <person name="Nusbaum C."/>
            <person name="O'leary S."/>
            <person name="Orvis J."/>
            <person name="Pertea M."/>
            <person name="Quesneville H."/>
            <person name="Reidenbach K.R."/>
            <person name="Rogers Y.H."/>
            <person name="Roth C.W."/>
            <person name="Schneider J.R."/>
            <person name="Schatz M."/>
            <person name="Shumway M."/>
            <person name="Stanke M."/>
            <person name="Stinson E.O."/>
            <person name="Tubio J.M."/>
            <person name="Vanzee J.P."/>
            <person name="Verjovski-Almeida S."/>
            <person name="Werner D."/>
            <person name="White O."/>
            <person name="Wyder S."/>
            <person name="Zeng Q."/>
            <person name="Zhao Q."/>
            <person name="Zhao Y."/>
            <person name="Hill C.A."/>
            <person name="Raikhel A.S."/>
            <person name="Soares M.B."/>
            <person name="Knudson D.L."/>
            <person name="Lee N.H."/>
            <person name="Galagan J."/>
            <person name="Salzberg S.L."/>
            <person name="Paulsen I.T."/>
            <person name="Dimopoulos G."/>
            <person name="Collins F.H."/>
            <person name="Birren B."/>
            <person name="Fraser-Liggett C.M."/>
            <person name="Severson D.W."/>
        </authorList>
    </citation>
    <scope>NUCLEOTIDE SEQUENCE [LARGE SCALE GENOMIC DNA]</scope>
    <source>
        <strain evidence="4">Liverpool</strain>
    </source>
</reference>
<proteinExistence type="predicted"/>
<feature type="compositionally biased region" description="Basic residues" evidence="2">
    <location>
        <begin position="304"/>
        <end position="315"/>
    </location>
</feature>
<dbReference type="EMBL" id="CH477824">
    <property type="protein sequence ID" value="EAT35890.1"/>
    <property type="molecule type" value="Genomic_DNA"/>
</dbReference>
<protein>
    <recommendedName>
        <fullName evidence="1">G patch domain-containing protein 4</fullName>
    </recommendedName>
</protein>
<dbReference type="GO" id="GO:0005730">
    <property type="term" value="C:nucleolus"/>
    <property type="evidence" value="ECO:0007669"/>
    <property type="project" value="TreeGrafter"/>
</dbReference>
<feature type="compositionally biased region" description="Basic residues" evidence="2">
    <location>
        <begin position="200"/>
        <end position="209"/>
    </location>
</feature>
<evidence type="ECO:0000259" key="3">
    <source>
        <dbReference type="PROSITE" id="PS50174"/>
    </source>
</evidence>
<dbReference type="PANTHER" id="PTHR23149">
    <property type="entry name" value="G PATCH DOMAIN CONTAINING PROTEIN"/>
    <property type="match status" value="1"/>
</dbReference>
<feature type="compositionally biased region" description="Basic residues" evidence="2">
    <location>
        <begin position="421"/>
        <end position="446"/>
    </location>
</feature>
<dbReference type="Proteomes" id="UP000682892">
    <property type="component" value="Unassembled WGS sequence"/>
</dbReference>
<dbReference type="KEGG" id="aag:5575642"/>
<dbReference type="InterPro" id="IPR050656">
    <property type="entry name" value="PINX1"/>
</dbReference>
<sequence length="457" mass="52234">MDFAKNILQKYGWKEGDGLGKNADGIVKPIKASFKFNSSGLGSDQAKDLTNNWWDRVFNEAANNIEVGPSGKITQKEQDAVEISNKSYSVKKLKQKTADGKANYGGFLKASTLLTNVGREEDIEGHVQTEDIEFKAAKVLTDEELFAACGGRTAHKGARHGLNLTGKLARIEAQNNKLLQELESKSFEKVIKSNDWQQVQKRKKSKKKKRNEERWNERHQEEEEDDLKDMVHNANYVVKKNKKKAKEEQRMESDLVDELSESMGLFDTLPEEDGHEPEPGPSIEDELDVLSEKIRKLDHNSVVIKKKDKKKKKKARAQEEDEDGGEDQSMDPSAKYKKNYKKEQKLNNVLLRELVDHEVEPEKPVKPKKLLKSDSEASDSEEDVVARIQADREKLQSKIPKIKVSELTEEDQQTVAEKFKEKHRNGLKRVNRHKAKKKKSKRKARQLSKLADVLEKL</sequence>
<feature type="region of interest" description="Disordered" evidence="2">
    <location>
        <begin position="419"/>
        <end position="457"/>
    </location>
</feature>
<evidence type="ECO:0000313" key="5">
    <source>
        <dbReference type="Proteomes" id="UP000682892"/>
    </source>
</evidence>
<dbReference type="PROSITE" id="PS50174">
    <property type="entry name" value="G_PATCH"/>
    <property type="match status" value="1"/>
</dbReference>
<feature type="compositionally biased region" description="Basic and acidic residues" evidence="2">
    <location>
        <begin position="353"/>
        <end position="375"/>
    </location>
</feature>
<reference evidence="4" key="1">
    <citation type="submission" date="2005-10" db="EMBL/GenBank/DDBJ databases">
        <authorList>
            <person name="Loftus B.J."/>
            <person name="Nene V.M."/>
            <person name="Hannick L.I."/>
            <person name="Bidwell S."/>
            <person name="Haas B."/>
            <person name="Amedeo P."/>
            <person name="Orvis J."/>
            <person name="Wortman J.R."/>
            <person name="White O.R."/>
            <person name="Salzberg S."/>
            <person name="Shumway M."/>
            <person name="Koo H."/>
            <person name="Zhao Y."/>
            <person name="Holmes M."/>
            <person name="Miller J."/>
            <person name="Schatz M."/>
            <person name="Pop M."/>
            <person name="Pai G."/>
            <person name="Utterback T."/>
            <person name="Rogers Y.-H."/>
            <person name="Kravitz S."/>
            <person name="Fraser C.M."/>
        </authorList>
    </citation>
    <scope>NUCLEOTIDE SEQUENCE</scope>
    <source>
        <strain evidence="4">Liverpool</strain>
    </source>
</reference>
<dbReference type="GO" id="GO:0003676">
    <property type="term" value="F:nucleic acid binding"/>
    <property type="evidence" value="ECO:0007669"/>
    <property type="project" value="InterPro"/>
</dbReference>